<gene>
    <name evidence="1" type="ORF">DESPIGER_2462</name>
</gene>
<dbReference type="Proteomes" id="UP000186323">
    <property type="component" value="Chromosome I"/>
</dbReference>
<dbReference type="OrthoDB" id="5467049at2"/>
<dbReference type="AlphaFoldDB" id="A0A1K1LHW0"/>
<sequence length="112" mass="12857">MSSNATIRPQQIEQAKKLLQNLPEKENRKTRPEAAELLERDFKKAKEKGYNSRELSQMLKNEGIIIPAYLIKRFFTENGNIPVTQKQEAISTKKQTPQKAAFIVPDTSDKKI</sequence>
<evidence type="ECO:0000313" key="2">
    <source>
        <dbReference type="Proteomes" id="UP000186323"/>
    </source>
</evidence>
<organism evidence="1 2">
    <name type="scientific">Desulfovibrio piger</name>
    <dbReference type="NCBI Taxonomy" id="901"/>
    <lineage>
        <taxon>Bacteria</taxon>
        <taxon>Pseudomonadati</taxon>
        <taxon>Thermodesulfobacteriota</taxon>
        <taxon>Desulfovibrionia</taxon>
        <taxon>Desulfovibrionales</taxon>
        <taxon>Desulfovibrionaceae</taxon>
        <taxon>Desulfovibrio</taxon>
    </lineage>
</organism>
<name>A0A1K1LHW0_9BACT</name>
<evidence type="ECO:0000313" key="1">
    <source>
        <dbReference type="EMBL" id="SFV74280.1"/>
    </source>
</evidence>
<reference evidence="2" key="1">
    <citation type="submission" date="2016-10" db="EMBL/GenBank/DDBJ databases">
        <authorList>
            <person name="Wegmann U."/>
        </authorList>
    </citation>
    <scope>NUCLEOTIDE SEQUENCE [LARGE SCALE GENOMIC DNA]</scope>
</reference>
<dbReference type="EMBL" id="LT630450">
    <property type="protein sequence ID" value="SFV74280.1"/>
    <property type="molecule type" value="Genomic_DNA"/>
</dbReference>
<accession>A0A1K1LHW0</accession>
<keyword evidence="2" id="KW-1185">Reference proteome</keyword>
<proteinExistence type="predicted"/>
<dbReference type="KEGG" id="dpg:DESPIGER_2462"/>
<protein>
    <submittedName>
        <fullName evidence="1">Uncharacterized protein</fullName>
    </submittedName>
</protein>
<dbReference type="RefSeq" id="WP_072337171.1">
    <property type="nucleotide sequence ID" value="NZ_LT630450.1"/>
</dbReference>